<dbReference type="PROSITE" id="PS00409">
    <property type="entry name" value="PROKAR_NTER_METHYL"/>
    <property type="match status" value="1"/>
</dbReference>
<dbReference type="OrthoDB" id="465504at2"/>
<dbReference type="RefSeq" id="WP_106260094.1">
    <property type="nucleotide sequence ID" value="NZ_CAWNSW010000028.1"/>
</dbReference>
<keyword evidence="1" id="KW-0472">Membrane</keyword>
<dbReference type="InterPro" id="IPR045584">
    <property type="entry name" value="Pilin-like"/>
</dbReference>
<dbReference type="Pfam" id="PF07963">
    <property type="entry name" value="N_methyl"/>
    <property type="match status" value="1"/>
</dbReference>
<evidence type="ECO:0000313" key="2">
    <source>
        <dbReference type="EMBL" id="PSB24345.1"/>
    </source>
</evidence>
<sequence>MKQRTRSKRSIGGFTLIEMLVVIIVIGVLFAIAAPGWDTILSRQRVSAAREQIAQTIRVAQSDARRTRSPRAVVFDMSTASKPRIANVPYIPDDTQVTASKNTVLISNTSPAWALLGNGDVGSGAIKLAVNGTTTNATNGYPLLIFDGNGTIAQTPLVPTTQTIPSVITVSRGNTTARATDRCVVVDTLLGAIRTEEGAFNNSTQRGCKP</sequence>
<dbReference type="Gene3D" id="3.30.700.10">
    <property type="entry name" value="Glycoprotein, Type 4 Pilin"/>
    <property type="match status" value="1"/>
</dbReference>
<reference evidence="3" key="1">
    <citation type="submission" date="2018-02" db="EMBL/GenBank/DDBJ databases">
        <authorList>
            <person name="Moore K."/>
            <person name="Momper L."/>
        </authorList>
    </citation>
    <scope>NUCLEOTIDE SEQUENCE [LARGE SCALE GENOMIC DNA]</scope>
    <source>
        <strain evidence="3">ULC18</strain>
    </source>
</reference>
<dbReference type="SUPFAM" id="SSF54523">
    <property type="entry name" value="Pili subunits"/>
    <property type="match status" value="1"/>
</dbReference>
<keyword evidence="3" id="KW-1185">Reference proteome</keyword>
<comment type="caution">
    <text evidence="2">The sequence shown here is derived from an EMBL/GenBank/DDBJ whole genome shotgun (WGS) entry which is preliminary data.</text>
</comment>
<feature type="transmembrane region" description="Helical" evidence="1">
    <location>
        <begin position="12"/>
        <end position="37"/>
    </location>
</feature>
<keyword evidence="1" id="KW-1133">Transmembrane helix</keyword>
<protein>
    <recommendedName>
        <fullName evidence="4">Prepilin-type cleavage/methylation domain-containing protein</fullName>
    </recommendedName>
</protein>
<keyword evidence="1" id="KW-0812">Transmembrane</keyword>
<evidence type="ECO:0000256" key="1">
    <source>
        <dbReference type="SAM" id="Phobius"/>
    </source>
</evidence>
<gene>
    <name evidence="2" type="ORF">C7B82_27455</name>
</gene>
<name>A0A2T1DV22_9CYAN</name>
<dbReference type="NCBIfam" id="TIGR02532">
    <property type="entry name" value="IV_pilin_GFxxxE"/>
    <property type="match status" value="1"/>
</dbReference>
<organism evidence="2 3">
    <name type="scientific">Stenomitos frigidus ULC18</name>
    <dbReference type="NCBI Taxonomy" id="2107698"/>
    <lineage>
        <taxon>Bacteria</taxon>
        <taxon>Bacillati</taxon>
        <taxon>Cyanobacteriota</taxon>
        <taxon>Cyanophyceae</taxon>
        <taxon>Leptolyngbyales</taxon>
        <taxon>Leptolyngbyaceae</taxon>
        <taxon>Stenomitos</taxon>
    </lineage>
</organism>
<reference evidence="2 3" key="2">
    <citation type="submission" date="2018-03" db="EMBL/GenBank/DDBJ databases">
        <title>The ancient ancestry and fast evolution of plastids.</title>
        <authorList>
            <person name="Moore K.R."/>
            <person name="Magnabosco C."/>
            <person name="Momper L."/>
            <person name="Gold D.A."/>
            <person name="Bosak T."/>
            <person name="Fournier G.P."/>
        </authorList>
    </citation>
    <scope>NUCLEOTIDE SEQUENCE [LARGE SCALE GENOMIC DNA]</scope>
    <source>
        <strain evidence="2 3">ULC18</strain>
    </source>
</reference>
<evidence type="ECO:0008006" key="4">
    <source>
        <dbReference type="Google" id="ProtNLM"/>
    </source>
</evidence>
<proteinExistence type="predicted"/>
<evidence type="ECO:0000313" key="3">
    <source>
        <dbReference type="Proteomes" id="UP000239576"/>
    </source>
</evidence>
<dbReference type="AlphaFoldDB" id="A0A2T1DV22"/>
<dbReference type="Proteomes" id="UP000239576">
    <property type="component" value="Unassembled WGS sequence"/>
</dbReference>
<dbReference type="InterPro" id="IPR012902">
    <property type="entry name" value="N_methyl_site"/>
</dbReference>
<dbReference type="EMBL" id="PVWK01000148">
    <property type="protein sequence ID" value="PSB24345.1"/>
    <property type="molecule type" value="Genomic_DNA"/>
</dbReference>
<accession>A0A2T1DV22</accession>